<gene>
    <name evidence="13" type="ORF">DRW42_02065</name>
</gene>
<dbReference type="Pfam" id="PF07660">
    <property type="entry name" value="STN"/>
    <property type="match status" value="1"/>
</dbReference>
<dbReference type="InterPro" id="IPR023996">
    <property type="entry name" value="TonB-dep_OMP_SusC/RagA"/>
</dbReference>
<dbReference type="GO" id="GO:0006826">
    <property type="term" value="P:iron ion transport"/>
    <property type="evidence" value="ECO:0007669"/>
    <property type="project" value="UniProtKB-KW"/>
</dbReference>
<name>A0A366LDX4_9SPHI</name>
<keyword evidence="4" id="KW-0410">Iron transport</keyword>
<dbReference type="Gene3D" id="2.40.170.20">
    <property type="entry name" value="TonB-dependent receptor, beta-barrel domain"/>
    <property type="match status" value="1"/>
</dbReference>
<dbReference type="SMART" id="SM00965">
    <property type="entry name" value="STN"/>
    <property type="match status" value="1"/>
</dbReference>
<dbReference type="PROSITE" id="PS52016">
    <property type="entry name" value="TONB_DEPENDENT_REC_3"/>
    <property type="match status" value="1"/>
</dbReference>
<evidence type="ECO:0000256" key="7">
    <source>
        <dbReference type="ARBA" id="ARBA00023077"/>
    </source>
</evidence>
<protein>
    <recommendedName>
        <fullName evidence="12">Secretin/TonB short N-terminal domain-containing protein</fullName>
    </recommendedName>
</protein>
<dbReference type="Proteomes" id="UP000252081">
    <property type="component" value="Unassembled WGS sequence"/>
</dbReference>
<evidence type="ECO:0000256" key="4">
    <source>
        <dbReference type="ARBA" id="ARBA00022496"/>
    </source>
</evidence>
<comment type="similarity">
    <text evidence="10 11">Belongs to the TonB-dependent receptor family.</text>
</comment>
<dbReference type="InterPro" id="IPR036942">
    <property type="entry name" value="Beta-barrel_TonB_sf"/>
</dbReference>
<dbReference type="GO" id="GO:0009279">
    <property type="term" value="C:cell outer membrane"/>
    <property type="evidence" value="ECO:0007669"/>
    <property type="project" value="UniProtKB-SubCell"/>
</dbReference>
<dbReference type="Pfam" id="PF00593">
    <property type="entry name" value="TonB_dep_Rec_b-barrel"/>
    <property type="match status" value="1"/>
</dbReference>
<keyword evidence="3 10" id="KW-1134">Transmembrane beta strand</keyword>
<dbReference type="InterPro" id="IPR000531">
    <property type="entry name" value="Beta-barrel_TonB"/>
</dbReference>
<dbReference type="Gene3D" id="2.60.40.1120">
    <property type="entry name" value="Carboxypeptidase-like, regulatory domain"/>
    <property type="match status" value="1"/>
</dbReference>
<dbReference type="InterPro" id="IPR008969">
    <property type="entry name" value="CarboxyPept-like_regulatory"/>
</dbReference>
<evidence type="ECO:0000259" key="12">
    <source>
        <dbReference type="SMART" id="SM00965"/>
    </source>
</evidence>
<keyword evidence="9 10" id="KW-0998">Cell outer membrane</keyword>
<keyword evidence="14" id="KW-1185">Reference proteome</keyword>
<keyword evidence="6" id="KW-0408">Iron</keyword>
<dbReference type="Gene3D" id="2.170.130.10">
    <property type="entry name" value="TonB-dependent receptor, plug domain"/>
    <property type="match status" value="1"/>
</dbReference>
<evidence type="ECO:0000313" key="13">
    <source>
        <dbReference type="EMBL" id="RBQ12066.1"/>
    </source>
</evidence>
<evidence type="ECO:0000256" key="2">
    <source>
        <dbReference type="ARBA" id="ARBA00022448"/>
    </source>
</evidence>
<dbReference type="AlphaFoldDB" id="A0A366LDX4"/>
<dbReference type="NCBIfam" id="TIGR04057">
    <property type="entry name" value="SusC_RagA_signa"/>
    <property type="match status" value="1"/>
</dbReference>
<evidence type="ECO:0000256" key="5">
    <source>
        <dbReference type="ARBA" id="ARBA00022692"/>
    </source>
</evidence>
<evidence type="ECO:0000256" key="8">
    <source>
        <dbReference type="ARBA" id="ARBA00023136"/>
    </source>
</evidence>
<dbReference type="Gene3D" id="3.55.50.30">
    <property type="match status" value="1"/>
</dbReference>
<organism evidence="13 14">
    <name type="scientific">Pedobacter miscanthi</name>
    <dbReference type="NCBI Taxonomy" id="2259170"/>
    <lineage>
        <taxon>Bacteria</taxon>
        <taxon>Pseudomonadati</taxon>
        <taxon>Bacteroidota</taxon>
        <taxon>Sphingobacteriia</taxon>
        <taxon>Sphingobacteriales</taxon>
        <taxon>Sphingobacteriaceae</taxon>
        <taxon>Pedobacter</taxon>
    </lineage>
</organism>
<dbReference type="InterPro" id="IPR023997">
    <property type="entry name" value="TonB-dep_OMP_SusC/RagA_CS"/>
</dbReference>
<dbReference type="EMBL" id="QNQU01000001">
    <property type="protein sequence ID" value="RBQ12066.1"/>
    <property type="molecule type" value="Genomic_DNA"/>
</dbReference>
<dbReference type="InterPro" id="IPR037066">
    <property type="entry name" value="Plug_dom_sf"/>
</dbReference>
<dbReference type="SUPFAM" id="SSF56935">
    <property type="entry name" value="Porins"/>
    <property type="match status" value="1"/>
</dbReference>
<dbReference type="NCBIfam" id="TIGR04056">
    <property type="entry name" value="OMP_RagA_SusC"/>
    <property type="match status" value="1"/>
</dbReference>
<keyword evidence="4" id="KW-0406">Ion transport</keyword>
<keyword evidence="5 10" id="KW-0812">Transmembrane</keyword>
<evidence type="ECO:0000256" key="1">
    <source>
        <dbReference type="ARBA" id="ARBA00004571"/>
    </source>
</evidence>
<dbReference type="InterPro" id="IPR011662">
    <property type="entry name" value="Secretin/TonB_short_N"/>
</dbReference>
<evidence type="ECO:0000256" key="10">
    <source>
        <dbReference type="PROSITE-ProRule" id="PRU01360"/>
    </source>
</evidence>
<dbReference type="InterPro" id="IPR012910">
    <property type="entry name" value="Plug_dom"/>
</dbReference>
<comment type="subcellular location">
    <subcellularLocation>
        <location evidence="1 10">Cell outer membrane</location>
        <topology evidence="1 10">Multi-pass membrane protein</topology>
    </subcellularLocation>
</comment>
<keyword evidence="7 11" id="KW-0798">TonB box</keyword>
<evidence type="ECO:0000256" key="6">
    <source>
        <dbReference type="ARBA" id="ARBA00023004"/>
    </source>
</evidence>
<evidence type="ECO:0000256" key="3">
    <source>
        <dbReference type="ARBA" id="ARBA00022452"/>
    </source>
</evidence>
<dbReference type="InterPro" id="IPR039426">
    <property type="entry name" value="TonB-dep_rcpt-like"/>
</dbReference>
<keyword evidence="2 10" id="KW-0813">Transport</keyword>
<comment type="caution">
    <text evidence="13">The sequence shown here is derived from an EMBL/GenBank/DDBJ whole genome shotgun (WGS) entry which is preliminary data.</text>
</comment>
<dbReference type="Pfam" id="PF13715">
    <property type="entry name" value="CarbopepD_reg_2"/>
    <property type="match status" value="1"/>
</dbReference>
<keyword evidence="8 10" id="KW-0472">Membrane</keyword>
<proteinExistence type="inferred from homology"/>
<evidence type="ECO:0000256" key="11">
    <source>
        <dbReference type="RuleBase" id="RU003357"/>
    </source>
</evidence>
<evidence type="ECO:0000313" key="14">
    <source>
        <dbReference type="Proteomes" id="UP000252081"/>
    </source>
</evidence>
<dbReference type="Pfam" id="PF07715">
    <property type="entry name" value="Plug"/>
    <property type="match status" value="1"/>
</dbReference>
<reference evidence="13 14" key="1">
    <citation type="submission" date="2018-07" db="EMBL/GenBank/DDBJ databases">
        <title>A draft genome of a endophytic bacteria, a new species of Pedobacter.</title>
        <authorList>
            <person name="Zhang Z.D."/>
            <person name="Chen Z.J."/>
        </authorList>
    </citation>
    <scope>NUCLEOTIDE SEQUENCE [LARGE SCALE GENOMIC DNA]</scope>
    <source>
        <strain evidence="13 14">RS10</strain>
    </source>
</reference>
<dbReference type="SUPFAM" id="SSF49464">
    <property type="entry name" value="Carboxypeptidase regulatory domain-like"/>
    <property type="match status" value="1"/>
</dbReference>
<feature type="domain" description="Secretin/TonB short N-terminal" evidence="12">
    <location>
        <begin position="66"/>
        <end position="117"/>
    </location>
</feature>
<evidence type="ECO:0000256" key="9">
    <source>
        <dbReference type="ARBA" id="ARBA00023237"/>
    </source>
</evidence>
<sequence length="1111" mass="121312">MEFSTLNHPPSIWWTKCIKIMKLTIFIIILACMHVHADSFGQLITLKEKDAKIERIFSRLEKQSGVSFFYKDVVLKAMPVASINVSNVSLPDALDQLLGNSPLSFNIVDNTVVISKKDQTQLPANKMLLINGHVQDENGKPLPGITVTSKRTGTISQTDLQGQFTIIVPDSKESVVQFTCVGYESRELKLKAPILNLTVTMKQAVGSLDQVQILAYGTSTKRNLTGNVTTITASDIEKSPVQNVLQALQGRVPGLFIQQNTGLPGSSFNVTIRGGGSFFGANASPLYIVDGVTYPAGTTLPLLNGYINSSGQLTSPKGQGGNALNFLNVNDIESVTILKDADATTIYGSRGAYGVILITTKKGKAGKASLDFNVYTGINLPGQTAELLNTEQYLALRREALKNDGTTPGALDLDLTVFPQDAYTDWAKEGLRRSSSTTSSNLTLSGGNGATNYRISGNYQYQDSPQKGKGDVNTGGLSLNVNSKPIDKVLVDLSVGYTTDINTLIPFDLAGAGILTAPNHPAFVNSDGTLNWSETVNPYAALNAVSKVKTNNLLTTLTMNYMPVKGLNINGTIGYNYLSGNEFRAKPTSFFNPNQSNVNTLTTSDQNIYHQRTLNMDFNASYEVKTWKKGLLSLRSGLTLQDGLTYGLTTNGINFIADALLNNPGSAVTVTSTYSQLPNKYAGYFASARYTWDNKYILNLSGRYDGSTKFGPNKRFGLFGSLGASWIMSDYKWFRDNLGFISFAKLRGSIGTVGGDAIGNYQYLPTFVSSLAYLNKSTLRSIGISNPDLHWEKKREAEVGALFEFLKGRISLEGAYYTNRSSDLLSSYPLSSVTGYTFQVINSPALISSSGWEFSFNTKNISTSKFRWSTSVNMSIPKSKLLDFNGANLLNTNYEVGKPLTGTKVFHTTGVNPETGNYNFTNRFGETQEFGIFSAKQLDPILDKTIFIDLAPKYFGGINNSFSYGNFNLDVLIDFRNRMGNNFWGTQQFSIGISGQNSSVLALERWQKPGDVTDVPRATAGLGQLLKTNFNVSDGAYSRIITARISNVSLSYNFDEGMLKRIHLRRLNVFARGQNLFVFSNLDSHGLDPENLNLGAQGPLRVMTLGCNITL</sequence>
<accession>A0A366LDX4</accession>